<dbReference type="InterPro" id="IPR027231">
    <property type="entry name" value="Semaphorin"/>
</dbReference>
<feature type="compositionally biased region" description="Polar residues" evidence="6">
    <location>
        <begin position="512"/>
        <end position="534"/>
    </location>
</feature>
<dbReference type="PANTHER" id="PTHR11036">
    <property type="entry name" value="SEMAPHORIN"/>
    <property type="match status" value="1"/>
</dbReference>
<sequence length="708" mass="77928">MALMALAWRVVVLLGLLDTCQALLIPRTTFPIGSQGRSLTHFTSFGIKNTTTLLLSDDGTTLYVGARDYVLSLDVSQPGVMEIKHKVDWSPKTSDHEVCRSKGKSEMDCHNFVRVLQFLNTTHMYACGTNAFNPQCSYMNIESFTGSSVNKEDGRGRCPFNPYQRSTAIAVGGELYTGTVESFLGDKPAISRFLSGRGHPTFVSSSFIPSEGKVYYFFRETGKEYTFINDYTVSRIAQVCTSDVGGELLLQKHWTTFVKAQLRCQAGSDLPFNNIQDIVTLPPPEGNNPDDTIFYGVFSSQWFVKDNFLAVDSVGPGDPGLLLVSPDQLYSRIAAQRTRAANGRDFTVLFLLTESGFLHKTVLLAKGPHIIEEILVFTQPQSVKNMLLSITKGVVFVGSSEGVFQVPVSNCSFYSNCAECVLAKDPFCGWDHDQSACAEVSAASSGLQAAVRWERPGGILPGHLYLQPANGSLSFLASLLTLGTYRCIAEENGYIQTLADIIVVQRALPRSVSSTPTHSQPRADMVTSQGTQGEEVTEVGMEADWENETEMEAEVVRDDVREVQAATMREEVTKQMPVSDPTNGQEELPATTQEEDVTPTVVKETSSAWKEGMTFNQVKEPLSSNNVRSYYSELVAVSFLLVVSLCMLVAGGVYVWQQQNPSQKIQQGLSKTDEEIASSQEEDPLSVNLPQDDMLKEKEQEKSTKQTI</sequence>
<dbReference type="InterPro" id="IPR016201">
    <property type="entry name" value="PSI"/>
</dbReference>
<dbReference type="PROSITE" id="PS51004">
    <property type="entry name" value="SEMA"/>
    <property type="match status" value="2"/>
</dbReference>
<evidence type="ECO:0000256" key="4">
    <source>
        <dbReference type="ARBA" id="ARBA00023180"/>
    </source>
</evidence>
<dbReference type="GO" id="GO:0071526">
    <property type="term" value="P:semaphorin-plexin signaling pathway"/>
    <property type="evidence" value="ECO:0007669"/>
    <property type="project" value="TreeGrafter"/>
</dbReference>
<dbReference type="AlphaFoldDB" id="A0A8T2NWI3"/>
<dbReference type="Pfam" id="PF01403">
    <property type="entry name" value="Sema"/>
    <property type="match status" value="1"/>
</dbReference>
<keyword evidence="4" id="KW-0325">Glycoprotein</keyword>
<feature type="transmembrane region" description="Helical" evidence="7">
    <location>
        <begin position="634"/>
        <end position="656"/>
    </location>
</feature>
<dbReference type="GO" id="GO:0001755">
    <property type="term" value="P:neural crest cell migration"/>
    <property type="evidence" value="ECO:0007669"/>
    <property type="project" value="TreeGrafter"/>
</dbReference>
<evidence type="ECO:0000256" key="7">
    <source>
        <dbReference type="SAM" id="Phobius"/>
    </source>
</evidence>
<dbReference type="Pfam" id="PF01437">
    <property type="entry name" value="PSI"/>
    <property type="match status" value="1"/>
</dbReference>
<dbReference type="SUPFAM" id="SSF101912">
    <property type="entry name" value="Sema domain"/>
    <property type="match status" value="1"/>
</dbReference>
<dbReference type="GO" id="GO:0007411">
    <property type="term" value="P:axon guidance"/>
    <property type="evidence" value="ECO:0007669"/>
    <property type="project" value="TreeGrafter"/>
</dbReference>
<evidence type="ECO:0000256" key="8">
    <source>
        <dbReference type="SAM" id="SignalP"/>
    </source>
</evidence>
<dbReference type="SMART" id="SM00423">
    <property type="entry name" value="PSI"/>
    <property type="match status" value="1"/>
</dbReference>
<dbReference type="GO" id="GO:0030335">
    <property type="term" value="P:positive regulation of cell migration"/>
    <property type="evidence" value="ECO:0007669"/>
    <property type="project" value="TreeGrafter"/>
</dbReference>
<feature type="domain" description="Sema" evidence="9">
    <location>
        <begin position="22"/>
        <end position="301"/>
    </location>
</feature>
<dbReference type="OrthoDB" id="9988752at2759"/>
<accession>A0A8T2NWI3</accession>
<dbReference type="Gene3D" id="2.130.10.10">
    <property type="entry name" value="YVTN repeat-like/Quinoprotein amine dehydrogenase"/>
    <property type="match status" value="2"/>
</dbReference>
<feature type="chain" id="PRO_5035847920" description="Sema domain-containing protein" evidence="8">
    <location>
        <begin position="23"/>
        <end position="708"/>
    </location>
</feature>
<evidence type="ECO:0000256" key="2">
    <source>
        <dbReference type="ARBA" id="ARBA00023136"/>
    </source>
</evidence>
<keyword evidence="11" id="KW-1185">Reference proteome</keyword>
<dbReference type="SUPFAM" id="SSF103575">
    <property type="entry name" value="Plexin repeat"/>
    <property type="match status" value="1"/>
</dbReference>
<comment type="subcellular location">
    <subcellularLocation>
        <location evidence="1">Membrane</location>
    </subcellularLocation>
</comment>
<keyword evidence="8" id="KW-0732">Signal</keyword>
<feature type="region of interest" description="Disordered" evidence="6">
    <location>
        <begin position="574"/>
        <end position="600"/>
    </location>
</feature>
<comment type="caution">
    <text evidence="10">The sequence shown here is derived from an EMBL/GenBank/DDBJ whole genome shotgun (WGS) entry which is preliminary data.</text>
</comment>
<name>A0A8T2NWI3_9TELE</name>
<organism evidence="10 11">
    <name type="scientific">Albula glossodonta</name>
    <name type="common">roundjaw bonefish</name>
    <dbReference type="NCBI Taxonomy" id="121402"/>
    <lineage>
        <taxon>Eukaryota</taxon>
        <taxon>Metazoa</taxon>
        <taxon>Chordata</taxon>
        <taxon>Craniata</taxon>
        <taxon>Vertebrata</taxon>
        <taxon>Euteleostomi</taxon>
        <taxon>Actinopterygii</taxon>
        <taxon>Neopterygii</taxon>
        <taxon>Teleostei</taxon>
        <taxon>Albuliformes</taxon>
        <taxon>Albulidae</taxon>
        <taxon>Albula</taxon>
    </lineage>
</organism>
<keyword evidence="7" id="KW-0812">Transmembrane</keyword>
<proteinExistence type="predicted"/>
<reference evidence="10" key="1">
    <citation type="thesis" date="2021" institute="BYU ScholarsArchive" country="Provo, UT, USA">
        <title>Applications of and Algorithms for Genome Assembly and Genomic Analyses with an Emphasis on Marine Teleosts.</title>
        <authorList>
            <person name="Pickett B.D."/>
        </authorList>
    </citation>
    <scope>NUCLEOTIDE SEQUENCE</scope>
    <source>
        <strain evidence="10">HI-2016</strain>
    </source>
</reference>
<feature type="compositionally biased region" description="Basic and acidic residues" evidence="6">
    <location>
        <begin position="693"/>
        <end position="708"/>
    </location>
</feature>
<evidence type="ECO:0000256" key="1">
    <source>
        <dbReference type="ARBA" id="ARBA00004370"/>
    </source>
</evidence>
<dbReference type="EMBL" id="JAFBMS010000018">
    <property type="protein sequence ID" value="KAG9345343.1"/>
    <property type="molecule type" value="Genomic_DNA"/>
</dbReference>
<keyword evidence="3" id="KW-1015">Disulfide bond</keyword>
<dbReference type="Gene3D" id="3.30.1680.10">
    <property type="entry name" value="ligand-binding face of the semaphorins, domain 2"/>
    <property type="match status" value="1"/>
</dbReference>
<dbReference type="InterPro" id="IPR001627">
    <property type="entry name" value="Semap_dom"/>
</dbReference>
<dbReference type="InterPro" id="IPR036352">
    <property type="entry name" value="Semap_dom_sf"/>
</dbReference>
<gene>
    <name evidence="10" type="ORF">JZ751_009889</name>
</gene>
<dbReference type="InterPro" id="IPR015943">
    <property type="entry name" value="WD40/YVTN_repeat-like_dom_sf"/>
</dbReference>
<dbReference type="PANTHER" id="PTHR11036:SF145">
    <property type="entry name" value="SEMAPHORIN-4A ISOFORM X1-RELATED"/>
    <property type="match status" value="1"/>
</dbReference>
<feature type="region of interest" description="Disordered" evidence="6">
    <location>
        <begin position="512"/>
        <end position="535"/>
    </location>
</feature>
<evidence type="ECO:0000256" key="3">
    <source>
        <dbReference type="ARBA" id="ARBA00023157"/>
    </source>
</evidence>
<dbReference type="GO" id="GO:0005886">
    <property type="term" value="C:plasma membrane"/>
    <property type="evidence" value="ECO:0007669"/>
    <property type="project" value="TreeGrafter"/>
</dbReference>
<evidence type="ECO:0000256" key="6">
    <source>
        <dbReference type="SAM" id="MobiDB-lite"/>
    </source>
</evidence>
<protein>
    <recommendedName>
        <fullName evidence="9">Sema domain-containing protein</fullName>
    </recommendedName>
</protein>
<feature type="domain" description="Sema" evidence="9">
    <location>
        <begin position="326"/>
        <end position="408"/>
    </location>
</feature>
<dbReference type="GO" id="GO:0045499">
    <property type="term" value="F:chemorepellent activity"/>
    <property type="evidence" value="ECO:0007669"/>
    <property type="project" value="TreeGrafter"/>
</dbReference>
<dbReference type="SMART" id="SM00630">
    <property type="entry name" value="Sema"/>
    <property type="match status" value="1"/>
</dbReference>
<keyword evidence="2 7" id="KW-0472">Membrane</keyword>
<keyword evidence="7" id="KW-1133">Transmembrane helix</keyword>
<dbReference type="InterPro" id="IPR002165">
    <property type="entry name" value="Plexin_repeat"/>
</dbReference>
<comment type="caution">
    <text evidence="5">Lacks conserved residue(s) required for the propagation of feature annotation.</text>
</comment>
<feature type="signal peptide" evidence="8">
    <location>
        <begin position="1"/>
        <end position="22"/>
    </location>
</feature>
<dbReference type="Proteomes" id="UP000824540">
    <property type="component" value="Unassembled WGS sequence"/>
</dbReference>
<evidence type="ECO:0000256" key="5">
    <source>
        <dbReference type="PROSITE-ProRule" id="PRU00352"/>
    </source>
</evidence>
<dbReference type="GO" id="GO:0030215">
    <property type="term" value="F:semaphorin receptor binding"/>
    <property type="evidence" value="ECO:0007669"/>
    <property type="project" value="InterPro"/>
</dbReference>
<evidence type="ECO:0000259" key="9">
    <source>
        <dbReference type="PROSITE" id="PS51004"/>
    </source>
</evidence>
<evidence type="ECO:0000313" key="11">
    <source>
        <dbReference type="Proteomes" id="UP000824540"/>
    </source>
</evidence>
<evidence type="ECO:0000313" key="10">
    <source>
        <dbReference type="EMBL" id="KAG9345343.1"/>
    </source>
</evidence>
<feature type="region of interest" description="Disordered" evidence="6">
    <location>
        <begin position="666"/>
        <end position="708"/>
    </location>
</feature>